<dbReference type="InterPro" id="IPR050351">
    <property type="entry name" value="BphY/WalK/GraS-like"/>
</dbReference>
<evidence type="ECO:0000256" key="11">
    <source>
        <dbReference type="ARBA" id="ARBA00023012"/>
    </source>
</evidence>
<organism evidence="15 16">
    <name type="scientific">Gracilibacillus xinjiangensis</name>
    <dbReference type="NCBI Taxonomy" id="1193282"/>
    <lineage>
        <taxon>Bacteria</taxon>
        <taxon>Bacillati</taxon>
        <taxon>Bacillota</taxon>
        <taxon>Bacilli</taxon>
        <taxon>Bacillales</taxon>
        <taxon>Bacillaceae</taxon>
        <taxon>Gracilibacillus</taxon>
    </lineage>
</organism>
<sequence>MLAYIKDQMTSIIFFYSQIALIILIAQLASGIEGYSISNANLFYMVVVVTFFLLIYHTFRYIKFRDLYQFTANDATETAWLPDPPDQLTTQIKEHYEKQYDTYKQELEKLYAEKKHESMFIQQWVHQMKTPLSVMQLILEKESGSISHATKADLEEELDRIKHGLQLALYQARLQHFERDFHVEKIPFTELLRTTIQDYKSSFIRNHVYPKVDIDDSVTIYSDPKWLRFVLEQITSNAIKYASGTNTLIQYTVTNSSGVYQLHIKDEGIGIPKQDLRKVFDPFFTGYNGRHYQESTGMGLYLSKQICDALNHRLTVHSLVNKGTTVTITFETA</sequence>
<reference evidence="16" key="1">
    <citation type="journal article" date="2019" name="Int. J. Syst. Evol. Microbiol.">
        <title>The Global Catalogue of Microorganisms (GCM) 10K type strain sequencing project: providing services to taxonomists for standard genome sequencing and annotation.</title>
        <authorList>
            <consortium name="The Broad Institute Genomics Platform"/>
            <consortium name="The Broad Institute Genome Sequencing Center for Infectious Disease"/>
            <person name="Wu L."/>
            <person name="Ma J."/>
        </authorList>
    </citation>
    <scope>NUCLEOTIDE SEQUENCE [LARGE SCALE GENOMIC DNA]</scope>
    <source>
        <strain evidence="16">CCUG 37865</strain>
    </source>
</reference>
<comment type="catalytic activity">
    <reaction evidence="1">
        <text>ATP + protein L-histidine = ADP + protein N-phospho-L-histidine.</text>
        <dbReference type="EC" id="2.7.13.3"/>
    </reaction>
</comment>
<dbReference type="RefSeq" id="WP_390248124.1">
    <property type="nucleotide sequence ID" value="NZ_JBHSDT010000001.1"/>
</dbReference>
<evidence type="ECO:0000256" key="6">
    <source>
        <dbReference type="ARBA" id="ARBA00022692"/>
    </source>
</evidence>
<dbReference type="PANTHER" id="PTHR45453:SF2">
    <property type="entry name" value="HISTIDINE KINASE"/>
    <property type="match status" value="1"/>
</dbReference>
<evidence type="ECO:0000256" key="12">
    <source>
        <dbReference type="ARBA" id="ARBA00023136"/>
    </source>
</evidence>
<evidence type="ECO:0000256" key="10">
    <source>
        <dbReference type="ARBA" id="ARBA00022989"/>
    </source>
</evidence>
<keyword evidence="12 13" id="KW-0472">Membrane</keyword>
<evidence type="ECO:0000259" key="14">
    <source>
        <dbReference type="PROSITE" id="PS50109"/>
    </source>
</evidence>
<dbReference type="PANTHER" id="PTHR45453">
    <property type="entry name" value="PHOSPHATE REGULON SENSOR PROTEIN PHOR"/>
    <property type="match status" value="1"/>
</dbReference>
<dbReference type="PROSITE" id="PS50109">
    <property type="entry name" value="HIS_KIN"/>
    <property type="match status" value="1"/>
</dbReference>
<comment type="caution">
    <text evidence="15">The sequence shown here is derived from an EMBL/GenBank/DDBJ whole genome shotgun (WGS) entry which is preliminary data.</text>
</comment>
<dbReference type="Pfam" id="PF02518">
    <property type="entry name" value="HATPase_c"/>
    <property type="match status" value="1"/>
</dbReference>
<dbReference type="EMBL" id="JBHSDT010000001">
    <property type="protein sequence ID" value="MFC4401486.1"/>
    <property type="molecule type" value="Genomic_DNA"/>
</dbReference>
<protein>
    <recommendedName>
        <fullName evidence="3">histidine kinase</fullName>
        <ecNumber evidence="3">2.7.13.3</ecNumber>
    </recommendedName>
</protein>
<dbReference type="SUPFAM" id="SSF55874">
    <property type="entry name" value="ATPase domain of HSP90 chaperone/DNA topoisomerase II/histidine kinase"/>
    <property type="match status" value="1"/>
</dbReference>
<dbReference type="PRINTS" id="PR00344">
    <property type="entry name" value="BCTRLSENSOR"/>
</dbReference>
<keyword evidence="6 13" id="KW-0812">Transmembrane</keyword>
<feature type="domain" description="Histidine kinase" evidence="14">
    <location>
        <begin position="123"/>
        <end position="333"/>
    </location>
</feature>
<dbReference type="Proteomes" id="UP001595882">
    <property type="component" value="Unassembled WGS sequence"/>
</dbReference>
<keyword evidence="11" id="KW-0902">Two-component regulatory system</keyword>
<dbReference type="GO" id="GO:0016301">
    <property type="term" value="F:kinase activity"/>
    <property type="evidence" value="ECO:0007669"/>
    <property type="project" value="UniProtKB-KW"/>
</dbReference>
<gene>
    <name evidence="15" type="ORF">ACFOY7_00045</name>
</gene>
<name>A0ABV8WT28_9BACI</name>
<proteinExistence type="predicted"/>
<dbReference type="EC" id="2.7.13.3" evidence="3"/>
<dbReference type="InterPro" id="IPR003594">
    <property type="entry name" value="HATPase_dom"/>
</dbReference>
<keyword evidence="9" id="KW-0067">ATP-binding</keyword>
<dbReference type="InterPro" id="IPR005467">
    <property type="entry name" value="His_kinase_dom"/>
</dbReference>
<evidence type="ECO:0000256" key="4">
    <source>
        <dbReference type="ARBA" id="ARBA00022475"/>
    </source>
</evidence>
<evidence type="ECO:0000256" key="3">
    <source>
        <dbReference type="ARBA" id="ARBA00012438"/>
    </source>
</evidence>
<evidence type="ECO:0000256" key="9">
    <source>
        <dbReference type="ARBA" id="ARBA00022840"/>
    </source>
</evidence>
<evidence type="ECO:0000313" key="15">
    <source>
        <dbReference type="EMBL" id="MFC4401486.1"/>
    </source>
</evidence>
<comment type="subcellular location">
    <subcellularLocation>
        <location evidence="2">Cell membrane</location>
        <topology evidence="2">Multi-pass membrane protein</topology>
    </subcellularLocation>
</comment>
<feature type="transmembrane region" description="Helical" evidence="13">
    <location>
        <begin position="12"/>
        <end position="30"/>
    </location>
</feature>
<dbReference type="SMART" id="SM00387">
    <property type="entry name" value="HATPase_c"/>
    <property type="match status" value="1"/>
</dbReference>
<keyword evidence="16" id="KW-1185">Reference proteome</keyword>
<keyword evidence="10 13" id="KW-1133">Transmembrane helix</keyword>
<dbReference type="InterPro" id="IPR036890">
    <property type="entry name" value="HATPase_C_sf"/>
</dbReference>
<accession>A0ABV8WT28</accession>
<evidence type="ECO:0000256" key="7">
    <source>
        <dbReference type="ARBA" id="ARBA00022741"/>
    </source>
</evidence>
<evidence type="ECO:0000256" key="5">
    <source>
        <dbReference type="ARBA" id="ARBA00022679"/>
    </source>
</evidence>
<dbReference type="Gene3D" id="3.30.565.10">
    <property type="entry name" value="Histidine kinase-like ATPase, C-terminal domain"/>
    <property type="match status" value="1"/>
</dbReference>
<keyword evidence="5" id="KW-0808">Transferase</keyword>
<keyword evidence="4" id="KW-1003">Cell membrane</keyword>
<feature type="transmembrane region" description="Helical" evidence="13">
    <location>
        <begin position="42"/>
        <end position="59"/>
    </location>
</feature>
<keyword evidence="7" id="KW-0547">Nucleotide-binding</keyword>
<evidence type="ECO:0000313" key="16">
    <source>
        <dbReference type="Proteomes" id="UP001595882"/>
    </source>
</evidence>
<dbReference type="InterPro" id="IPR004358">
    <property type="entry name" value="Sig_transdc_His_kin-like_C"/>
</dbReference>
<evidence type="ECO:0000256" key="1">
    <source>
        <dbReference type="ARBA" id="ARBA00000085"/>
    </source>
</evidence>
<keyword evidence="8 15" id="KW-0418">Kinase</keyword>
<evidence type="ECO:0000256" key="8">
    <source>
        <dbReference type="ARBA" id="ARBA00022777"/>
    </source>
</evidence>
<evidence type="ECO:0000256" key="13">
    <source>
        <dbReference type="SAM" id="Phobius"/>
    </source>
</evidence>
<evidence type="ECO:0000256" key="2">
    <source>
        <dbReference type="ARBA" id="ARBA00004651"/>
    </source>
</evidence>